<reference evidence="2" key="1">
    <citation type="submission" date="2021-01" db="EMBL/GenBank/DDBJ databases">
        <authorList>
            <person name="Corre E."/>
            <person name="Pelletier E."/>
            <person name="Niang G."/>
            <person name="Scheremetjew M."/>
            <person name="Finn R."/>
            <person name="Kale V."/>
            <person name="Holt S."/>
            <person name="Cochrane G."/>
            <person name="Meng A."/>
            <person name="Brown T."/>
            <person name="Cohen L."/>
        </authorList>
    </citation>
    <scope>NUCLEOTIDE SEQUENCE</scope>
    <source>
        <strain evidence="2">CCMP2084</strain>
    </source>
</reference>
<sequence length="302" mass="32088">MDRSNLRRTRPMIASSRRHDDVLLQSSLSKRAIVWFLLCLSCGGMTRNTCFGFVVLDRPTLAQLAPIIKARGSDHSPLSLGVLGMVSPSLGDLFSGVTGRAPESLEPPAILLEGTNLENVPLERVYKASRDGWSASTFHDMCDGRGSAVVVALGANGKRFGGYNPVGWRSTDDYSSSNAAFLFALTSSDGTKSSIIKCPVLSGGNAAIYDYATGGPTFGAADLVIGPPRAAVMGGFTGPDTEDTTINAGSLKEGRSSVGGAYEFQKGWPVAGRFTMVEVEVYCNANMTPESQSSQSFSFWPF</sequence>
<dbReference type="EMBL" id="HBHQ01003873">
    <property type="protein sequence ID" value="CAD9810740.1"/>
    <property type="molecule type" value="Transcribed_RNA"/>
</dbReference>
<dbReference type="AlphaFoldDB" id="A0A7S2U8P1"/>
<dbReference type="InterPro" id="IPR006571">
    <property type="entry name" value="TLDc_dom"/>
</dbReference>
<organism evidence="2">
    <name type="scientific">Attheya septentrionalis</name>
    <dbReference type="NCBI Taxonomy" id="420275"/>
    <lineage>
        <taxon>Eukaryota</taxon>
        <taxon>Sar</taxon>
        <taxon>Stramenopiles</taxon>
        <taxon>Ochrophyta</taxon>
        <taxon>Bacillariophyta</taxon>
        <taxon>Coscinodiscophyceae</taxon>
        <taxon>Chaetocerotophycidae</taxon>
        <taxon>Chaetocerotales</taxon>
        <taxon>Attheyaceae</taxon>
        <taxon>Attheya</taxon>
    </lineage>
</organism>
<feature type="domain" description="TLDc" evidence="1">
    <location>
        <begin position="98"/>
        <end position="285"/>
    </location>
</feature>
<evidence type="ECO:0000313" key="2">
    <source>
        <dbReference type="EMBL" id="CAD9810740.1"/>
    </source>
</evidence>
<evidence type="ECO:0000259" key="1">
    <source>
        <dbReference type="PROSITE" id="PS51886"/>
    </source>
</evidence>
<protein>
    <recommendedName>
        <fullName evidence="1">TLDc domain-containing protein</fullName>
    </recommendedName>
</protein>
<proteinExistence type="predicted"/>
<dbReference type="PROSITE" id="PS51886">
    <property type="entry name" value="TLDC"/>
    <property type="match status" value="1"/>
</dbReference>
<gene>
    <name evidence="2" type="ORF">ASEP1449_LOCUS2563</name>
</gene>
<dbReference type="Pfam" id="PF07534">
    <property type="entry name" value="TLD"/>
    <property type="match status" value="1"/>
</dbReference>
<accession>A0A7S2U8P1</accession>
<name>A0A7S2U8P1_9STRA</name>
<dbReference type="SMART" id="SM00584">
    <property type="entry name" value="TLDc"/>
    <property type="match status" value="1"/>
</dbReference>